<proteinExistence type="predicted"/>
<evidence type="ECO:0000313" key="3">
    <source>
        <dbReference type="Proteomes" id="UP000004691"/>
    </source>
</evidence>
<dbReference type="Pfam" id="PF00092">
    <property type="entry name" value="VWA"/>
    <property type="match status" value="1"/>
</dbReference>
<dbReference type="eggNOG" id="COG2304">
    <property type="taxonomic scope" value="Bacteria"/>
</dbReference>
<dbReference type="PANTHER" id="PTHR10579">
    <property type="entry name" value="CALCIUM-ACTIVATED CHLORIDE CHANNEL REGULATOR"/>
    <property type="match status" value="1"/>
</dbReference>
<dbReference type="SMART" id="SM00327">
    <property type="entry name" value="VWA"/>
    <property type="match status" value="1"/>
</dbReference>
<dbReference type="PANTHER" id="PTHR10579:SF43">
    <property type="entry name" value="ZINC FINGER (C3HC4-TYPE RING FINGER) FAMILY PROTEIN"/>
    <property type="match status" value="1"/>
</dbReference>
<dbReference type="HOGENOM" id="CLU_018489_2_0_11"/>
<dbReference type="AlphaFoldDB" id="I0UXX0"/>
<organism evidence="2 3">
    <name type="scientific">Saccharomonospora xinjiangensis XJ-54</name>
    <dbReference type="NCBI Taxonomy" id="882086"/>
    <lineage>
        <taxon>Bacteria</taxon>
        <taxon>Bacillati</taxon>
        <taxon>Actinomycetota</taxon>
        <taxon>Actinomycetes</taxon>
        <taxon>Pseudonocardiales</taxon>
        <taxon>Pseudonocardiaceae</taxon>
        <taxon>Saccharomonospora</taxon>
    </lineage>
</organism>
<accession>I0UXX0</accession>
<evidence type="ECO:0000259" key="1">
    <source>
        <dbReference type="PROSITE" id="PS50234"/>
    </source>
</evidence>
<sequence>MAGAAPCEFRADWGRMAVTMDRRTMPRTVGALVGAVLVTGTLLLPSNGAEVDFSHCVEIKVNSSTEKGDLVQKLAEQYNADRRVVGGVCGRVEVEKLTSGAASEHLERGWNEQASEVSEPDVWLPSTSLWARLLEHRRGEDVVSGEDDSIITSPLVIAMPERMAKALGWPERSLGWSDLRDLVNGPGWSEYGHPEWGRFRMGKDNPRLSSSGLAATIATYHAATLAHGGFTEQNLDENGDVLTFARNIESSVLHYEKDSVVFLETLYAEEQKASPRPYVSAIAIQEQMVYHYNQGELAGEVTDLGTKAKPRDRLVAIHPDDGTVLLDHPYLVLRGVSEQKRAVAEDFRTYLLAEKQQQAFVKDGFRDAEGETDETVASSVGSSTRWDTKPIDLPETAMVHTMLESWEKVRLRGSVLLLLDVSESMKETADAAATQVESKLEKLRPAVLRGLELLDDDDEVALWTFATEPAFTEVVPMGRVDKVRDELTAHVDGLEVRGNRTALYEATRAAHEAMRENLDADRINAVVVLTDGHDTTRDGMSRAELLDAIDAEYLDTSVRVFTIAYGKDADRATLAEIAAASKAQSYDASDPNTIEQVFISAFSNF</sequence>
<evidence type="ECO:0000313" key="2">
    <source>
        <dbReference type="EMBL" id="EID52723.1"/>
    </source>
</evidence>
<feature type="domain" description="VWFA" evidence="1">
    <location>
        <begin position="414"/>
        <end position="602"/>
    </location>
</feature>
<dbReference type="SUPFAM" id="SSF53300">
    <property type="entry name" value="vWA-like"/>
    <property type="match status" value="1"/>
</dbReference>
<keyword evidence="3" id="KW-1185">Reference proteome</keyword>
<reference evidence="2 3" key="1">
    <citation type="submission" date="2012-01" db="EMBL/GenBank/DDBJ databases">
        <title>Improved High-Quality Draft sequence of Saccharomonospora xinjiangensis XJ-54.</title>
        <authorList>
            <consortium name="US DOE Joint Genome Institute"/>
            <person name="Lucas S."/>
            <person name="Han J."/>
            <person name="Lapidus A."/>
            <person name="Cheng J.-F."/>
            <person name="Goodwin L."/>
            <person name="Pitluck S."/>
            <person name="Peters L."/>
            <person name="Mikhailova N."/>
            <person name="Teshima H."/>
            <person name="Detter J.C."/>
            <person name="Han C."/>
            <person name="Tapia R."/>
            <person name="Land M."/>
            <person name="Hauser L."/>
            <person name="Kyrpides N."/>
            <person name="Ivanova N."/>
            <person name="Pagani I."/>
            <person name="Brambilla E.-M."/>
            <person name="Klenk H.-P."/>
            <person name="Woyke T."/>
        </authorList>
    </citation>
    <scope>NUCLEOTIDE SEQUENCE [LARGE SCALE GENOMIC DNA]</scope>
    <source>
        <strain evidence="2 3">XJ-54</strain>
    </source>
</reference>
<dbReference type="Pfam" id="PF13531">
    <property type="entry name" value="SBP_bac_11"/>
    <property type="match status" value="1"/>
</dbReference>
<dbReference type="InterPro" id="IPR051266">
    <property type="entry name" value="CLCR"/>
</dbReference>
<dbReference type="InterPro" id="IPR002035">
    <property type="entry name" value="VWF_A"/>
</dbReference>
<dbReference type="InterPro" id="IPR036465">
    <property type="entry name" value="vWFA_dom_sf"/>
</dbReference>
<dbReference type="Proteomes" id="UP000004691">
    <property type="component" value="Unassembled WGS sequence"/>
</dbReference>
<dbReference type="EMBL" id="JH636049">
    <property type="protein sequence ID" value="EID52723.1"/>
    <property type="molecule type" value="Genomic_DNA"/>
</dbReference>
<dbReference type="Gene3D" id="3.40.50.410">
    <property type="entry name" value="von Willebrand factor, type A domain"/>
    <property type="match status" value="1"/>
</dbReference>
<dbReference type="STRING" id="882086.SacxiDRAFT_0447"/>
<dbReference type="PROSITE" id="PS50234">
    <property type="entry name" value="VWFA"/>
    <property type="match status" value="1"/>
</dbReference>
<name>I0UXX0_9PSEU</name>
<gene>
    <name evidence="2" type="ORF">SacxiDRAFT_0447</name>
</gene>
<dbReference type="SUPFAM" id="SSF53850">
    <property type="entry name" value="Periplasmic binding protein-like II"/>
    <property type="match status" value="1"/>
</dbReference>
<protein>
    <submittedName>
        <fullName evidence="2">Uncharacterized protein containing a von Willebrand factor type A (VWA) domain</fullName>
    </submittedName>
</protein>